<organism evidence="1 2">
    <name type="scientific">Catharanthus roseus</name>
    <name type="common">Madagascar periwinkle</name>
    <name type="synonym">Vinca rosea</name>
    <dbReference type="NCBI Taxonomy" id="4058"/>
    <lineage>
        <taxon>Eukaryota</taxon>
        <taxon>Viridiplantae</taxon>
        <taxon>Streptophyta</taxon>
        <taxon>Embryophyta</taxon>
        <taxon>Tracheophyta</taxon>
        <taxon>Spermatophyta</taxon>
        <taxon>Magnoliopsida</taxon>
        <taxon>eudicotyledons</taxon>
        <taxon>Gunneridae</taxon>
        <taxon>Pentapetalae</taxon>
        <taxon>asterids</taxon>
        <taxon>lamiids</taxon>
        <taxon>Gentianales</taxon>
        <taxon>Apocynaceae</taxon>
        <taxon>Rauvolfioideae</taxon>
        <taxon>Vinceae</taxon>
        <taxon>Catharanthinae</taxon>
        <taxon>Catharanthus</taxon>
    </lineage>
</organism>
<reference evidence="2" key="1">
    <citation type="journal article" date="2023" name="Nat. Plants">
        <title>Single-cell RNA sequencing provides a high-resolution roadmap for understanding the multicellular compartmentation of specialized metabolism.</title>
        <authorList>
            <person name="Sun S."/>
            <person name="Shen X."/>
            <person name="Li Y."/>
            <person name="Li Y."/>
            <person name="Wang S."/>
            <person name="Li R."/>
            <person name="Zhang H."/>
            <person name="Shen G."/>
            <person name="Guo B."/>
            <person name="Wei J."/>
            <person name="Xu J."/>
            <person name="St-Pierre B."/>
            <person name="Chen S."/>
            <person name="Sun C."/>
        </authorList>
    </citation>
    <scope>NUCLEOTIDE SEQUENCE [LARGE SCALE GENOMIC DNA]</scope>
</reference>
<proteinExistence type="predicted"/>
<comment type="caution">
    <text evidence="1">The sequence shown here is derived from an EMBL/GenBank/DDBJ whole genome shotgun (WGS) entry which is preliminary data.</text>
</comment>
<dbReference type="EMBL" id="CM044701">
    <property type="protein sequence ID" value="KAI5683240.1"/>
    <property type="molecule type" value="Genomic_DNA"/>
</dbReference>
<sequence>MVVLFLRFLVLLVRQSGVTGTGGLDLQLGSSFTDELMPVVFPYNSQHLDYYVSSGHMPSNIPRSGEPGRGKGVGFTRDTTRSVMRFVRESRPSSGRHSEPGVAEGLIAGKKKGKTADDDSWIQRGPAPGAWDSIDIISIAGNDPHLPLDIRASCYVLSVIGNSVFTDKNGNIVPYHLWPLVKNFQSPYIYQFKLLGTTRGSSVLDYQLRLDIMRACEVRCTSYMAQEIEETSNSHQRNSSTAPDYRAFHSTYVYAFLATDVHRNSWEIDASSTDTDDSLELYPLLQPLSRRQGARGSLALPRNSILNPILNQIRLISSLLHGQPVCAPSVIRPS</sequence>
<protein>
    <submittedName>
        <fullName evidence="1">Uncharacterized protein</fullName>
    </submittedName>
</protein>
<keyword evidence="2" id="KW-1185">Reference proteome</keyword>
<evidence type="ECO:0000313" key="1">
    <source>
        <dbReference type="EMBL" id="KAI5683240.1"/>
    </source>
</evidence>
<accession>A0ACC0CE84</accession>
<dbReference type="Proteomes" id="UP001060085">
    <property type="component" value="Linkage Group LG01"/>
</dbReference>
<name>A0ACC0CE84_CATRO</name>
<evidence type="ECO:0000313" key="2">
    <source>
        <dbReference type="Proteomes" id="UP001060085"/>
    </source>
</evidence>
<gene>
    <name evidence="1" type="ORF">M9H77_04468</name>
</gene>